<dbReference type="OrthoDB" id="6336515at2"/>
<evidence type="ECO:0000313" key="3">
    <source>
        <dbReference type="Proteomes" id="UP000256561"/>
    </source>
</evidence>
<dbReference type="SUPFAM" id="SSF47336">
    <property type="entry name" value="ACP-like"/>
    <property type="match status" value="1"/>
</dbReference>
<keyword evidence="3" id="KW-1185">Reference proteome</keyword>
<dbReference type="InterPro" id="IPR009081">
    <property type="entry name" value="PP-bd_ACP"/>
</dbReference>
<organism evidence="2 3">
    <name type="scientific">Alteromonas aestuariivivens</name>
    <dbReference type="NCBI Taxonomy" id="1938339"/>
    <lineage>
        <taxon>Bacteria</taxon>
        <taxon>Pseudomonadati</taxon>
        <taxon>Pseudomonadota</taxon>
        <taxon>Gammaproteobacteria</taxon>
        <taxon>Alteromonadales</taxon>
        <taxon>Alteromonadaceae</taxon>
        <taxon>Alteromonas/Salinimonas group</taxon>
        <taxon>Alteromonas</taxon>
    </lineage>
</organism>
<dbReference type="InterPro" id="IPR036736">
    <property type="entry name" value="ACP-like_sf"/>
</dbReference>
<comment type="caution">
    <text evidence="2">The sequence shown here is derived from an EMBL/GenBank/DDBJ whole genome shotgun (WGS) entry which is preliminary data.</text>
</comment>
<accession>A0A3D8MBY7</accession>
<dbReference type="EMBL" id="QRHA01000003">
    <property type="protein sequence ID" value="RDV27499.1"/>
    <property type="molecule type" value="Genomic_DNA"/>
</dbReference>
<dbReference type="Pfam" id="PF00550">
    <property type="entry name" value="PP-binding"/>
    <property type="match status" value="1"/>
</dbReference>
<dbReference type="Proteomes" id="UP000256561">
    <property type="component" value="Unassembled WGS sequence"/>
</dbReference>
<dbReference type="RefSeq" id="WP_115592400.1">
    <property type="nucleotide sequence ID" value="NZ_QRHA01000003.1"/>
</dbReference>
<dbReference type="Gene3D" id="1.10.1200.10">
    <property type="entry name" value="ACP-like"/>
    <property type="match status" value="1"/>
</dbReference>
<sequence length="77" mass="8494">MSLNVLELLKSTIGQVKGEDFSDTPTSSPLDLDSINRITLIAEMENVFNINISDMDIEPETFESIDSLSSFVKGVIK</sequence>
<evidence type="ECO:0000259" key="1">
    <source>
        <dbReference type="Pfam" id="PF00550"/>
    </source>
</evidence>
<proteinExistence type="predicted"/>
<evidence type="ECO:0000313" key="2">
    <source>
        <dbReference type="EMBL" id="RDV27499.1"/>
    </source>
</evidence>
<feature type="domain" description="Carrier" evidence="1">
    <location>
        <begin position="6"/>
        <end position="71"/>
    </location>
</feature>
<protein>
    <recommendedName>
        <fullName evidence="1">Carrier domain-containing protein</fullName>
    </recommendedName>
</protein>
<name>A0A3D8MBY7_9ALTE</name>
<reference evidence="3" key="1">
    <citation type="submission" date="2018-08" db="EMBL/GenBank/DDBJ databases">
        <authorList>
            <person name="Zhang J."/>
            <person name="Du Z.-J."/>
        </authorList>
    </citation>
    <scope>NUCLEOTIDE SEQUENCE [LARGE SCALE GENOMIC DNA]</scope>
    <source>
        <strain evidence="3">KCTC 52655</strain>
    </source>
</reference>
<dbReference type="AlphaFoldDB" id="A0A3D8MBY7"/>
<gene>
    <name evidence="2" type="ORF">DXV75_05590</name>
</gene>